<accession>A0A7J8S4D4</accession>
<comment type="caution">
    <text evidence="1">The sequence shown here is derived from an EMBL/GenBank/DDBJ whole genome shotgun (WGS) entry which is preliminary data.</text>
</comment>
<protein>
    <submittedName>
        <fullName evidence="1">Uncharacterized protein</fullName>
    </submittedName>
</protein>
<dbReference type="AlphaFoldDB" id="A0A7J8S4D4"/>
<evidence type="ECO:0000313" key="1">
    <source>
        <dbReference type="EMBL" id="MBA0620456.1"/>
    </source>
</evidence>
<name>A0A7J8S4D4_GOSDV</name>
<dbReference type="Proteomes" id="UP000593561">
    <property type="component" value="Unassembled WGS sequence"/>
</dbReference>
<reference evidence="1 2" key="1">
    <citation type="journal article" date="2019" name="Genome Biol. Evol.">
        <title>Insights into the evolution of the New World diploid cottons (Gossypium, subgenus Houzingenia) based on genome sequencing.</title>
        <authorList>
            <person name="Grover C.E."/>
            <person name="Arick M.A. 2nd"/>
            <person name="Thrash A."/>
            <person name="Conover J.L."/>
            <person name="Sanders W.S."/>
            <person name="Peterson D.G."/>
            <person name="Frelichowski J.E."/>
            <person name="Scheffler J.A."/>
            <person name="Scheffler B.E."/>
            <person name="Wendel J.F."/>
        </authorList>
    </citation>
    <scope>NUCLEOTIDE SEQUENCE [LARGE SCALE GENOMIC DNA]</scope>
    <source>
        <strain evidence="1">27</strain>
        <tissue evidence="1">Leaf</tissue>
    </source>
</reference>
<keyword evidence="2" id="KW-1185">Reference proteome</keyword>
<gene>
    <name evidence="1" type="ORF">Godav_006165</name>
</gene>
<sequence length="185" mass="21650">MQFSRWRNLFLLKSSLVPAFLPAKQTATVATTHAASFHSTRFTCEKWKSKWNFVSLSVFLGIRTKSVCLFLYKNVWQLKLFLQDERSTRQPTKVCLSIDIVLGWAQSVHDFGVLRAFTFFICFSKIELLWHFKYCMQSYVRYAMRQKRAETKRALRNLLFNSDASTISFQVNFSGLLIVSEPLSY</sequence>
<dbReference type="EMBL" id="JABFAC010000008">
    <property type="protein sequence ID" value="MBA0620456.1"/>
    <property type="molecule type" value="Genomic_DNA"/>
</dbReference>
<proteinExistence type="predicted"/>
<organism evidence="1 2">
    <name type="scientific">Gossypium davidsonii</name>
    <name type="common">Davidson's cotton</name>
    <name type="synonym">Gossypium klotzschianum subsp. davidsonii</name>
    <dbReference type="NCBI Taxonomy" id="34287"/>
    <lineage>
        <taxon>Eukaryota</taxon>
        <taxon>Viridiplantae</taxon>
        <taxon>Streptophyta</taxon>
        <taxon>Embryophyta</taxon>
        <taxon>Tracheophyta</taxon>
        <taxon>Spermatophyta</taxon>
        <taxon>Magnoliopsida</taxon>
        <taxon>eudicotyledons</taxon>
        <taxon>Gunneridae</taxon>
        <taxon>Pentapetalae</taxon>
        <taxon>rosids</taxon>
        <taxon>malvids</taxon>
        <taxon>Malvales</taxon>
        <taxon>Malvaceae</taxon>
        <taxon>Malvoideae</taxon>
        <taxon>Gossypium</taxon>
    </lineage>
</organism>
<evidence type="ECO:0000313" key="2">
    <source>
        <dbReference type="Proteomes" id="UP000593561"/>
    </source>
</evidence>